<feature type="transmembrane region" description="Helical" evidence="1">
    <location>
        <begin position="33"/>
        <end position="51"/>
    </location>
</feature>
<dbReference type="OrthoDB" id="189127at2759"/>
<keyword evidence="1" id="KW-1133">Transmembrane helix</keyword>
<dbReference type="EMBL" id="AZIL01001306">
    <property type="protein sequence ID" value="EWM24273.1"/>
    <property type="molecule type" value="Genomic_DNA"/>
</dbReference>
<evidence type="ECO:0000313" key="2">
    <source>
        <dbReference type="EMBL" id="EWM24273.1"/>
    </source>
</evidence>
<protein>
    <submittedName>
        <fullName evidence="2">Uncharacterized protein</fullName>
    </submittedName>
</protein>
<comment type="caution">
    <text evidence="2">The sequence shown here is derived from an EMBL/GenBank/DDBJ whole genome shotgun (WGS) entry which is preliminary data.</text>
</comment>
<dbReference type="Proteomes" id="UP000019335">
    <property type="component" value="Chromosome 14"/>
</dbReference>
<sequence length="524" mass="59378">MSGSSPSSSEGFRWCEVRCNKWQRAGAERTRGWLTFSMHVLVFILMSFIFLKYTGLVLRNPAPLCSWRLSQSLNVAWTDTQASHHSMVMFLNEGEEYTVESESLPYSRFFSFQTYSLDGKTSYGILRDAEIVSQNGPNLYANMSAAAGGEKQGGYTLYLTPDGSKGYPNELQTLKYGQKSGFFVLIFRIYDVGDFPHPMAPWAHLSRGDARQPQRWGWTPPPRVSVRRTMRQGSWREIPSCVTRQGPGGKLWSKTYILGLTNRLEDIFPPSHSYTGFIKPLRQNNFHLPHDHLFSSVDTRTLVSAAAIPAVDVGDVWARVEAKLPRTPSSLYSPPFIANQSDYDVRYISFTSASRAFPLWTFETLTDKSIRQHYESRLRGPHEQWDGRFSLWIGPVNAPPPEQARLENALIMRWGEVARPALLYNQLLSSSRAASGAAPPTLANVVVNECPRAAEHDNHDEEDEDGSFINEGNVCCLSEPRGMPTFCRMPEFLHLNLREYFPAVTFFSYETQDEHGPTLRKISM</sequence>
<organism evidence="2 3">
    <name type="scientific">Nannochloropsis gaditana</name>
    <dbReference type="NCBI Taxonomy" id="72520"/>
    <lineage>
        <taxon>Eukaryota</taxon>
        <taxon>Sar</taxon>
        <taxon>Stramenopiles</taxon>
        <taxon>Ochrophyta</taxon>
        <taxon>Eustigmatophyceae</taxon>
        <taxon>Eustigmatales</taxon>
        <taxon>Monodopsidaceae</taxon>
        <taxon>Nannochloropsis</taxon>
    </lineage>
</organism>
<proteinExistence type="predicted"/>
<keyword evidence="1" id="KW-0812">Transmembrane</keyword>
<gene>
    <name evidence="2" type="ORF">Naga_100020g45</name>
</gene>
<accession>W7TL99</accession>
<keyword evidence="1" id="KW-0472">Membrane</keyword>
<dbReference type="AlphaFoldDB" id="W7TL99"/>
<evidence type="ECO:0000313" key="3">
    <source>
        <dbReference type="Proteomes" id="UP000019335"/>
    </source>
</evidence>
<keyword evidence="3" id="KW-1185">Reference proteome</keyword>
<name>W7TL99_9STRA</name>
<reference evidence="2 3" key="1">
    <citation type="journal article" date="2014" name="Mol. Plant">
        <title>Chromosome Scale Genome Assembly and Transcriptome Profiling of Nannochloropsis gaditana in Nitrogen Depletion.</title>
        <authorList>
            <person name="Corteggiani Carpinelli E."/>
            <person name="Telatin A."/>
            <person name="Vitulo N."/>
            <person name="Forcato C."/>
            <person name="D'Angelo M."/>
            <person name="Schiavon R."/>
            <person name="Vezzi A."/>
            <person name="Giacometti G.M."/>
            <person name="Morosinotto T."/>
            <person name="Valle G."/>
        </authorList>
    </citation>
    <scope>NUCLEOTIDE SEQUENCE [LARGE SCALE GENOMIC DNA]</scope>
    <source>
        <strain evidence="2 3">B-31</strain>
    </source>
</reference>
<evidence type="ECO:0000256" key="1">
    <source>
        <dbReference type="SAM" id="Phobius"/>
    </source>
</evidence>